<evidence type="ECO:0000256" key="3">
    <source>
        <dbReference type="ARBA" id="ARBA00022475"/>
    </source>
</evidence>
<reference evidence="14" key="1">
    <citation type="submission" date="2020-02" db="EMBL/GenBank/DDBJ databases">
        <authorList>
            <person name="Meier V. D."/>
        </authorList>
    </citation>
    <scope>NUCLEOTIDE SEQUENCE</scope>
    <source>
        <strain evidence="14">AVDCRST_MAG92</strain>
    </source>
</reference>
<dbReference type="GO" id="GO:0020037">
    <property type="term" value="F:heme binding"/>
    <property type="evidence" value="ECO:0007669"/>
    <property type="project" value="TreeGrafter"/>
</dbReference>
<keyword evidence="7" id="KW-0249">Electron transport</keyword>
<dbReference type="Gene3D" id="1.20.950.20">
    <property type="entry name" value="Transmembrane di-heme cytochromes, Chain C"/>
    <property type="match status" value="1"/>
</dbReference>
<keyword evidence="5 12" id="KW-0812">Transmembrane</keyword>
<dbReference type="GO" id="GO:0022904">
    <property type="term" value="P:respiratory electron transport chain"/>
    <property type="evidence" value="ECO:0007669"/>
    <property type="project" value="InterPro"/>
</dbReference>
<comment type="similarity">
    <text evidence="11">Belongs to the cytochrome b561 family.</text>
</comment>
<evidence type="ECO:0000256" key="5">
    <source>
        <dbReference type="ARBA" id="ARBA00022692"/>
    </source>
</evidence>
<keyword evidence="9" id="KW-0408">Iron</keyword>
<keyword evidence="8 12" id="KW-1133">Transmembrane helix</keyword>
<evidence type="ECO:0000256" key="4">
    <source>
        <dbReference type="ARBA" id="ARBA00022617"/>
    </source>
</evidence>
<feature type="transmembrane region" description="Helical" evidence="12">
    <location>
        <begin position="102"/>
        <end position="120"/>
    </location>
</feature>
<dbReference type="InterPro" id="IPR016174">
    <property type="entry name" value="Di-haem_cyt_TM"/>
</dbReference>
<evidence type="ECO:0000256" key="9">
    <source>
        <dbReference type="ARBA" id="ARBA00023004"/>
    </source>
</evidence>
<feature type="domain" description="Cytochrome b561 bacterial/Ni-hydrogenase" evidence="13">
    <location>
        <begin position="21"/>
        <end position="172"/>
    </location>
</feature>
<evidence type="ECO:0000256" key="10">
    <source>
        <dbReference type="ARBA" id="ARBA00023136"/>
    </source>
</evidence>
<comment type="subcellular location">
    <subcellularLocation>
        <location evidence="1">Cell membrane</location>
        <topology evidence="1">Multi-pass membrane protein</topology>
    </subcellularLocation>
</comment>
<sequence length="196" mass="23168">MPMSSLQKVTKSRANSAFKALMSVHWWMAACYFVLFTTGTFMSQLPSEFFIRSPLYDFHKSIGTLVMALLTWRILILLRVWWRKYTKRPPKFTPEWFKTVTLHTSLYVFMWAVPITGFLLSNSYKSNNVKFFGLPLPDIFPQDSAMVDLGRNLHFWLAYTFLAFIILHIVLQWKVAKAMWRRFLGTIKTRFKFLAN</sequence>
<keyword evidence="10 12" id="KW-0472">Membrane</keyword>
<evidence type="ECO:0000256" key="8">
    <source>
        <dbReference type="ARBA" id="ARBA00022989"/>
    </source>
</evidence>
<evidence type="ECO:0000256" key="2">
    <source>
        <dbReference type="ARBA" id="ARBA00022448"/>
    </source>
</evidence>
<dbReference type="Pfam" id="PF01292">
    <property type="entry name" value="Ni_hydr_CYTB"/>
    <property type="match status" value="1"/>
</dbReference>
<name>A0A6J4JUU6_9CYAN</name>
<dbReference type="PANTHER" id="PTHR30529">
    <property type="entry name" value="CYTOCHROME B561"/>
    <property type="match status" value="1"/>
</dbReference>
<evidence type="ECO:0000259" key="13">
    <source>
        <dbReference type="Pfam" id="PF01292"/>
    </source>
</evidence>
<proteinExistence type="inferred from homology"/>
<feature type="transmembrane region" description="Helical" evidence="12">
    <location>
        <begin position="62"/>
        <end position="82"/>
    </location>
</feature>
<protein>
    <recommendedName>
        <fullName evidence="13">Cytochrome b561 bacterial/Ni-hydrogenase domain-containing protein</fullName>
    </recommendedName>
</protein>
<dbReference type="SUPFAM" id="SSF81342">
    <property type="entry name" value="Transmembrane di-heme cytochromes"/>
    <property type="match status" value="1"/>
</dbReference>
<keyword evidence="6" id="KW-0479">Metal-binding</keyword>
<dbReference type="GO" id="GO:0005886">
    <property type="term" value="C:plasma membrane"/>
    <property type="evidence" value="ECO:0007669"/>
    <property type="project" value="UniProtKB-SubCell"/>
</dbReference>
<evidence type="ECO:0000256" key="12">
    <source>
        <dbReference type="SAM" id="Phobius"/>
    </source>
</evidence>
<dbReference type="AlphaFoldDB" id="A0A6J4JUU6"/>
<dbReference type="GO" id="GO:0009055">
    <property type="term" value="F:electron transfer activity"/>
    <property type="evidence" value="ECO:0007669"/>
    <property type="project" value="InterPro"/>
</dbReference>
<dbReference type="InterPro" id="IPR052168">
    <property type="entry name" value="Cytochrome_b561_oxidase"/>
</dbReference>
<organism evidence="14">
    <name type="scientific">uncultured Coleofasciculus sp</name>
    <dbReference type="NCBI Taxonomy" id="1267456"/>
    <lineage>
        <taxon>Bacteria</taxon>
        <taxon>Bacillati</taxon>
        <taxon>Cyanobacteriota</taxon>
        <taxon>Cyanophyceae</taxon>
        <taxon>Coleofasciculales</taxon>
        <taxon>Coleofasciculaceae</taxon>
        <taxon>Coleofasciculus</taxon>
        <taxon>environmental samples</taxon>
    </lineage>
</organism>
<dbReference type="GO" id="GO:0046872">
    <property type="term" value="F:metal ion binding"/>
    <property type="evidence" value="ECO:0007669"/>
    <property type="project" value="UniProtKB-KW"/>
</dbReference>
<gene>
    <name evidence="14" type="ORF">AVDCRST_MAG92-4090</name>
</gene>
<evidence type="ECO:0000256" key="7">
    <source>
        <dbReference type="ARBA" id="ARBA00022982"/>
    </source>
</evidence>
<accession>A0A6J4JUU6</accession>
<dbReference type="PANTHER" id="PTHR30529:SF1">
    <property type="entry name" value="CYTOCHROME B561 HOMOLOG 2"/>
    <property type="match status" value="1"/>
</dbReference>
<feature type="transmembrane region" description="Helical" evidence="12">
    <location>
        <begin position="153"/>
        <end position="173"/>
    </location>
</feature>
<keyword evidence="2" id="KW-0813">Transport</keyword>
<evidence type="ECO:0000313" key="14">
    <source>
        <dbReference type="EMBL" id="CAA9288225.1"/>
    </source>
</evidence>
<dbReference type="EMBL" id="CADCTM010000716">
    <property type="protein sequence ID" value="CAA9288225.1"/>
    <property type="molecule type" value="Genomic_DNA"/>
</dbReference>
<keyword evidence="4" id="KW-0349">Heme</keyword>
<evidence type="ECO:0000256" key="1">
    <source>
        <dbReference type="ARBA" id="ARBA00004651"/>
    </source>
</evidence>
<keyword evidence="3" id="KW-1003">Cell membrane</keyword>
<evidence type="ECO:0000256" key="6">
    <source>
        <dbReference type="ARBA" id="ARBA00022723"/>
    </source>
</evidence>
<evidence type="ECO:0000256" key="11">
    <source>
        <dbReference type="ARBA" id="ARBA00037975"/>
    </source>
</evidence>
<feature type="transmembrane region" description="Helical" evidence="12">
    <location>
        <begin position="20"/>
        <end position="42"/>
    </location>
</feature>
<dbReference type="InterPro" id="IPR011577">
    <property type="entry name" value="Cyt_b561_bac/Ni-Hgenase"/>
</dbReference>